<evidence type="ECO:0000313" key="8">
    <source>
        <dbReference type="EMBL" id="RTQ49697.1"/>
    </source>
</evidence>
<accession>A0A431U2S1</accession>
<evidence type="ECO:0000256" key="2">
    <source>
        <dbReference type="ARBA" id="ARBA00010790"/>
    </source>
</evidence>
<evidence type="ECO:0000313" key="9">
    <source>
        <dbReference type="Proteomes" id="UP000282184"/>
    </source>
</evidence>
<sequence>MHKLEHYDVVIVGGGIAGAIMAKQLSHQQQRVLVLEAGAGDPTLPYDSYLAYLDEYYRANIKVPNAPYPDNPNAPQPSVLDTAPIAPPVPNTAGYFVQRGPNSYGSDYTRALGGTTLHWLGTTLRMLPEDFELHSRYGRGVDWPISYDDLLPYYEMAEREIGVSADVEDQQFLGLHFSPGYVFPMHKIPQSYLDMWLTEKLADLQVERDGQAYPVRVVSTPQGRNGMPNPAYNNGEGYVPVGAVGRPDLGQRCQGNSSCVPICPVQAKYNAWKTLAAANPAYVEVQTQCVASRVLVDGSSGYITGIEYKHYDSQNSGAYTTHVARGTRYVLAAHAIENAKLLLASNVANRSGQVGRNLMDHPVLLTWALLPEATGPFRGPGSTSGIPSLRGGEFRANGAAWRVEIDNWGWNWPTGAPYSSVDQLVDGEGRYGADLRQRLNAIIQGQVRLGFLVEQLPDPFNRVTIDPDYMDRLGNYRPVIDYTITDYTSAGFAAAKQVSDAIYDHLWATDYTSYSPADAGHVTYRGQGYSYRGAGHYVGTHRMGTDPDTSVVDPRQRSWDHPNLYLVGCGNMPTIATSNPTLTMAALTFWAARNLLEDIAADKVLAGAELSALAE</sequence>
<dbReference type="SUPFAM" id="SSF51905">
    <property type="entry name" value="FAD/NAD(P)-binding domain"/>
    <property type="match status" value="1"/>
</dbReference>
<dbReference type="InterPro" id="IPR007867">
    <property type="entry name" value="GMC_OxRtase_C"/>
</dbReference>
<comment type="similarity">
    <text evidence="2">Belongs to the GMC oxidoreductase family.</text>
</comment>
<dbReference type="InterPro" id="IPR036188">
    <property type="entry name" value="FAD/NAD-bd_sf"/>
</dbReference>
<dbReference type="InterPro" id="IPR000172">
    <property type="entry name" value="GMC_OxRdtase_N"/>
</dbReference>
<dbReference type="RefSeq" id="WP_126693556.1">
    <property type="nucleotide sequence ID" value="NZ_RXOF01000006.1"/>
</dbReference>
<gene>
    <name evidence="8" type="ORF">EJV47_12855</name>
</gene>
<evidence type="ECO:0000256" key="1">
    <source>
        <dbReference type="ARBA" id="ARBA00001974"/>
    </source>
</evidence>
<evidence type="ECO:0000259" key="6">
    <source>
        <dbReference type="Pfam" id="PF00732"/>
    </source>
</evidence>
<dbReference type="Proteomes" id="UP000282184">
    <property type="component" value="Unassembled WGS sequence"/>
</dbReference>
<feature type="domain" description="Glucose-methanol-choline oxidoreductase N-terminal" evidence="6">
    <location>
        <begin position="253"/>
        <end position="363"/>
    </location>
</feature>
<dbReference type="Gene3D" id="3.50.50.60">
    <property type="entry name" value="FAD/NAD(P)-binding domain"/>
    <property type="match status" value="2"/>
</dbReference>
<dbReference type="AlphaFoldDB" id="A0A431U2S1"/>
<comment type="caution">
    <text evidence="8">The sequence shown here is derived from an EMBL/GenBank/DDBJ whole genome shotgun (WGS) entry which is preliminary data.</text>
</comment>
<dbReference type="GO" id="GO:0016614">
    <property type="term" value="F:oxidoreductase activity, acting on CH-OH group of donors"/>
    <property type="evidence" value="ECO:0007669"/>
    <property type="project" value="InterPro"/>
</dbReference>
<dbReference type="InterPro" id="IPR051473">
    <property type="entry name" value="P2Ox-like"/>
</dbReference>
<dbReference type="Pfam" id="PF00732">
    <property type="entry name" value="GMC_oxred_N"/>
    <property type="match status" value="1"/>
</dbReference>
<keyword evidence="3" id="KW-0285">Flavoprotein</keyword>
<keyword evidence="4" id="KW-0274">FAD</keyword>
<evidence type="ECO:0000256" key="5">
    <source>
        <dbReference type="ARBA" id="ARBA00023002"/>
    </source>
</evidence>
<organism evidence="8 9">
    <name type="scientific">Hymenobacter gummosus</name>
    <dbReference type="NCBI Taxonomy" id="1776032"/>
    <lineage>
        <taxon>Bacteria</taxon>
        <taxon>Pseudomonadati</taxon>
        <taxon>Bacteroidota</taxon>
        <taxon>Cytophagia</taxon>
        <taxon>Cytophagales</taxon>
        <taxon>Hymenobacteraceae</taxon>
        <taxon>Hymenobacter</taxon>
    </lineage>
</organism>
<dbReference type="Pfam" id="PF05199">
    <property type="entry name" value="GMC_oxred_C"/>
    <property type="match status" value="1"/>
</dbReference>
<evidence type="ECO:0000259" key="7">
    <source>
        <dbReference type="Pfam" id="PF05199"/>
    </source>
</evidence>
<dbReference type="GO" id="GO:0050660">
    <property type="term" value="F:flavin adenine dinucleotide binding"/>
    <property type="evidence" value="ECO:0007669"/>
    <property type="project" value="InterPro"/>
</dbReference>
<feature type="domain" description="Glucose-methanol-choline oxidoreductase C-terminal" evidence="7">
    <location>
        <begin position="460"/>
        <end position="587"/>
    </location>
</feature>
<evidence type="ECO:0000256" key="4">
    <source>
        <dbReference type="ARBA" id="ARBA00022827"/>
    </source>
</evidence>
<comment type="cofactor">
    <cofactor evidence="1">
        <name>FAD</name>
        <dbReference type="ChEBI" id="CHEBI:57692"/>
    </cofactor>
</comment>
<dbReference type="OrthoDB" id="1154541at2"/>
<dbReference type="PANTHER" id="PTHR42784:SF1">
    <property type="entry name" value="PYRANOSE 2-OXIDASE"/>
    <property type="match status" value="1"/>
</dbReference>
<dbReference type="PANTHER" id="PTHR42784">
    <property type="entry name" value="PYRANOSE 2-OXIDASE"/>
    <property type="match status" value="1"/>
</dbReference>
<keyword evidence="5" id="KW-0560">Oxidoreductase</keyword>
<dbReference type="EMBL" id="RXOF01000006">
    <property type="protein sequence ID" value="RTQ49697.1"/>
    <property type="molecule type" value="Genomic_DNA"/>
</dbReference>
<reference evidence="8 9" key="1">
    <citation type="submission" date="2018-12" db="EMBL/GenBank/DDBJ databases">
        <title>Hymenobacter gummosus sp. nov., isolated from a spring.</title>
        <authorList>
            <person name="Nie L."/>
        </authorList>
    </citation>
    <scope>NUCLEOTIDE SEQUENCE [LARGE SCALE GENOMIC DNA]</scope>
    <source>
        <strain evidence="8 9">KCTC 52166</strain>
    </source>
</reference>
<name>A0A431U2S1_9BACT</name>
<evidence type="ECO:0000256" key="3">
    <source>
        <dbReference type="ARBA" id="ARBA00022630"/>
    </source>
</evidence>
<proteinExistence type="inferred from homology"/>
<protein>
    <submittedName>
        <fullName evidence="8">GMC family oxidoreductase</fullName>
    </submittedName>
</protein>
<keyword evidence="9" id="KW-1185">Reference proteome</keyword>